<sequence>MQIVFCIQFHELYHEFSWLVISLVAVAERPELQFPS</sequence>
<keyword evidence="2" id="KW-1185">Reference proteome</keyword>
<protein>
    <submittedName>
        <fullName evidence="1">Uncharacterized protein</fullName>
    </submittedName>
</protein>
<accession>A0A0V1AIM6</accession>
<organism evidence="1 2">
    <name type="scientific">Trichinella britovi</name>
    <name type="common">Parasitic roundworm</name>
    <dbReference type="NCBI Taxonomy" id="45882"/>
    <lineage>
        <taxon>Eukaryota</taxon>
        <taxon>Metazoa</taxon>
        <taxon>Ecdysozoa</taxon>
        <taxon>Nematoda</taxon>
        <taxon>Enoplea</taxon>
        <taxon>Dorylaimia</taxon>
        <taxon>Trichinellida</taxon>
        <taxon>Trichinellidae</taxon>
        <taxon>Trichinella</taxon>
    </lineage>
</organism>
<comment type="caution">
    <text evidence="1">The sequence shown here is derived from an EMBL/GenBank/DDBJ whole genome shotgun (WGS) entry which is preliminary data.</text>
</comment>
<dbReference type="EMBL" id="JYDI01003302">
    <property type="protein sequence ID" value="KRY24172.1"/>
    <property type="molecule type" value="Genomic_DNA"/>
</dbReference>
<evidence type="ECO:0000313" key="2">
    <source>
        <dbReference type="Proteomes" id="UP000054653"/>
    </source>
</evidence>
<dbReference type="Proteomes" id="UP000054653">
    <property type="component" value="Unassembled WGS sequence"/>
</dbReference>
<evidence type="ECO:0000313" key="1">
    <source>
        <dbReference type="EMBL" id="KRY24172.1"/>
    </source>
</evidence>
<gene>
    <name evidence="1" type="ORF">T03_9674</name>
</gene>
<reference evidence="1 2" key="1">
    <citation type="submission" date="2015-01" db="EMBL/GenBank/DDBJ databases">
        <title>Evolution of Trichinella species and genotypes.</title>
        <authorList>
            <person name="Korhonen P.K."/>
            <person name="Edoardo P."/>
            <person name="Giuseppe L.R."/>
            <person name="Gasser R.B."/>
        </authorList>
    </citation>
    <scope>NUCLEOTIDE SEQUENCE [LARGE SCALE GENOMIC DNA]</scope>
    <source>
        <strain evidence="1">ISS120</strain>
    </source>
</reference>
<name>A0A0V1AIM6_TRIBR</name>
<proteinExistence type="predicted"/>
<dbReference type="AlphaFoldDB" id="A0A0V1AIM6"/>